<feature type="domain" description="HTH tetR-type" evidence="5">
    <location>
        <begin position="2"/>
        <end position="62"/>
    </location>
</feature>
<organism evidence="6 7">
    <name type="scientific">Fodinicola feengrottensis</name>
    <dbReference type="NCBI Taxonomy" id="435914"/>
    <lineage>
        <taxon>Bacteria</taxon>
        <taxon>Bacillati</taxon>
        <taxon>Actinomycetota</taxon>
        <taxon>Actinomycetes</taxon>
        <taxon>Mycobacteriales</taxon>
        <taxon>Fodinicola</taxon>
    </lineage>
</organism>
<dbReference type="SUPFAM" id="SSF46689">
    <property type="entry name" value="Homeodomain-like"/>
    <property type="match status" value="1"/>
</dbReference>
<feature type="DNA-binding region" description="H-T-H motif" evidence="4">
    <location>
        <begin position="25"/>
        <end position="44"/>
    </location>
</feature>
<evidence type="ECO:0000256" key="2">
    <source>
        <dbReference type="ARBA" id="ARBA00023125"/>
    </source>
</evidence>
<evidence type="ECO:0000256" key="1">
    <source>
        <dbReference type="ARBA" id="ARBA00023015"/>
    </source>
</evidence>
<dbReference type="InterPro" id="IPR050109">
    <property type="entry name" value="HTH-type_TetR-like_transc_reg"/>
</dbReference>
<dbReference type="Gene3D" id="1.10.357.10">
    <property type="entry name" value="Tetracycline Repressor, domain 2"/>
    <property type="match status" value="1"/>
</dbReference>
<accession>A0ABP4SG24</accession>
<keyword evidence="2 4" id="KW-0238">DNA-binding</keyword>
<comment type="caution">
    <text evidence="6">The sequence shown here is derived from an EMBL/GenBank/DDBJ whole genome shotgun (WGS) entry which is preliminary data.</text>
</comment>
<proteinExistence type="predicted"/>
<gene>
    <name evidence="6" type="ORF">GCM10009765_22160</name>
</gene>
<dbReference type="InterPro" id="IPR041479">
    <property type="entry name" value="TetR_CgmR_C"/>
</dbReference>
<evidence type="ECO:0000256" key="4">
    <source>
        <dbReference type="PROSITE-ProRule" id="PRU00335"/>
    </source>
</evidence>
<dbReference type="PROSITE" id="PS50977">
    <property type="entry name" value="HTH_TETR_2"/>
    <property type="match status" value="1"/>
</dbReference>
<dbReference type="PANTHER" id="PTHR30055">
    <property type="entry name" value="HTH-TYPE TRANSCRIPTIONAL REGULATOR RUTR"/>
    <property type="match status" value="1"/>
</dbReference>
<dbReference type="PRINTS" id="PR00455">
    <property type="entry name" value="HTHTETR"/>
</dbReference>
<reference evidence="7" key="1">
    <citation type="journal article" date="2019" name="Int. J. Syst. Evol. Microbiol.">
        <title>The Global Catalogue of Microorganisms (GCM) 10K type strain sequencing project: providing services to taxonomists for standard genome sequencing and annotation.</title>
        <authorList>
            <consortium name="The Broad Institute Genomics Platform"/>
            <consortium name="The Broad Institute Genome Sequencing Center for Infectious Disease"/>
            <person name="Wu L."/>
            <person name="Ma J."/>
        </authorList>
    </citation>
    <scope>NUCLEOTIDE SEQUENCE [LARGE SCALE GENOMIC DNA]</scope>
    <source>
        <strain evidence="7">JCM 14718</strain>
    </source>
</reference>
<dbReference type="Proteomes" id="UP001500618">
    <property type="component" value="Unassembled WGS sequence"/>
</dbReference>
<keyword evidence="1" id="KW-0805">Transcription regulation</keyword>
<dbReference type="InterPro" id="IPR001647">
    <property type="entry name" value="HTH_TetR"/>
</dbReference>
<dbReference type="EMBL" id="BAAANY010000008">
    <property type="protein sequence ID" value="GAA1672352.1"/>
    <property type="molecule type" value="Genomic_DNA"/>
</dbReference>
<keyword evidence="3" id="KW-0804">Transcription</keyword>
<sequence length="175" mass="19170">MPGTRDRILDAFVDQLIEHGIATVTIEKVAERAGVSKGGLLYHFPAKPALVEGLADRLRAFTDANLARADKHGVVRTFLETSSPDSNEARHYWAVISAVQADPGSTTDRTRSLLAAVFEDWSTRLRAAISDPILADIIRFTGDGLYLTAVTGLPLPSNHRIQNVIRRLLAEADKR</sequence>
<name>A0ABP4SG24_9ACTN</name>
<dbReference type="PANTHER" id="PTHR30055:SF234">
    <property type="entry name" value="HTH-TYPE TRANSCRIPTIONAL REGULATOR BETI"/>
    <property type="match status" value="1"/>
</dbReference>
<evidence type="ECO:0000313" key="6">
    <source>
        <dbReference type="EMBL" id="GAA1672352.1"/>
    </source>
</evidence>
<keyword evidence="7" id="KW-1185">Reference proteome</keyword>
<dbReference type="Pfam" id="PF00440">
    <property type="entry name" value="TetR_N"/>
    <property type="match status" value="1"/>
</dbReference>
<evidence type="ECO:0000259" key="5">
    <source>
        <dbReference type="PROSITE" id="PS50977"/>
    </source>
</evidence>
<protein>
    <submittedName>
        <fullName evidence="6">TetR/AcrR family transcriptional regulator</fullName>
    </submittedName>
</protein>
<dbReference type="Pfam" id="PF17937">
    <property type="entry name" value="TetR_C_28"/>
    <property type="match status" value="1"/>
</dbReference>
<dbReference type="InterPro" id="IPR009057">
    <property type="entry name" value="Homeodomain-like_sf"/>
</dbReference>
<evidence type="ECO:0000256" key="3">
    <source>
        <dbReference type="ARBA" id="ARBA00023163"/>
    </source>
</evidence>
<dbReference type="RefSeq" id="WP_163572277.1">
    <property type="nucleotide sequence ID" value="NZ_BAAANY010000008.1"/>
</dbReference>
<evidence type="ECO:0000313" key="7">
    <source>
        <dbReference type="Proteomes" id="UP001500618"/>
    </source>
</evidence>